<evidence type="ECO:0000313" key="3">
    <source>
        <dbReference type="Proteomes" id="UP000694892"/>
    </source>
</evidence>
<feature type="compositionally biased region" description="Polar residues" evidence="1">
    <location>
        <begin position="1"/>
        <end position="11"/>
    </location>
</feature>
<dbReference type="AlphaFoldDB" id="A0A974D7Z9"/>
<protein>
    <submittedName>
        <fullName evidence="2">Uncharacterized protein</fullName>
    </submittedName>
</protein>
<gene>
    <name evidence="2" type="ORF">XELAEV_18023985mg</name>
</gene>
<dbReference type="EMBL" id="CM004472">
    <property type="protein sequence ID" value="OCT85815.1"/>
    <property type="molecule type" value="Genomic_DNA"/>
</dbReference>
<feature type="compositionally biased region" description="Polar residues" evidence="1">
    <location>
        <begin position="29"/>
        <end position="38"/>
    </location>
</feature>
<name>A0A974D7Z9_XENLA</name>
<dbReference type="Proteomes" id="UP000694892">
    <property type="component" value="Chromosome 4L"/>
</dbReference>
<sequence length="68" mass="7787">MHYTQKKSLYTGSEWGTWGPPELLLQGSGPPTQASRYSYKSPPHPHNLLLPPWMYFLGAREGGWGQWQ</sequence>
<proteinExistence type="predicted"/>
<accession>A0A974D7Z9</accession>
<evidence type="ECO:0000256" key="1">
    <source>
        <dbReference type="SAM" id="MobiDB-lite"/>
    </source>
</evidence>
<organism evidence="2 3">
    <name type="scientific">Xenopus laevis</name>
    <name type="common">African clawed frog</name>
    <dbReference type="NCBI Taxonomy" id="8355"/>
    <lineage>
        <taxon>Eukaryota</taxon>
        <taxon>Metazoa</taxon>
        <taxon>Chordata</taxon>
        <taxon>Craniata</taxon>
        <taxon>Vertebrata</taxon>
        <taxon>Euteleostomi</taxon>
        <taxon>Amphibia</taxon>
        <taxon>Batrachia</taxon>
        <taxon>Anura</taxon>
        <taxon>Pipoidea</taxon>
        <taxon>Pipidae</taxon>
        <taxon>Xenopodinae</taxon>
        <taxon>Xenopus</taxon>
        <taxon>Xenopus</taxon>
    </lineage>
</organism>
<evidence type="ECO:0000313" key="2">
    <source>
        <dbReference type="EMBL" id="OCT85815.1"/>
    </source>
</evidence>
<feature type="region of interest" description="Disordered" evidence="1">
    <location>
        <begin position="1"/>
        <end position="39"/>
    </location>
</feature>
<reference evidence="3" key="1">
    <citation type="journal article" date="2016" name="Nature">
        <title>Genome evolution in the allotetraploid frog Xenopus laevis.</title>
        <authorList>
            <person name="Session A.M."/>
            <person name="Uno Y."/>
            <person name="Kwon T."/>
            <person name="Chapman J.A."/>
            <person name="Toyoda A."/>
            <person name="Takahashi S."/>
            <person name="Fukui A."/>
            <person name="Hikosaka A."/>
            <person name="Suzuki A."/>
            <person name="Kondo M."/>
            <person name="van Heeringen S.J."/>
            <person name="Quigley I."/>
            <person name="Heinz S."/>
            <person name="Ogino H."/>
            <person name="Ochi H."/>
            <person name="Hellsten U."/>
            <person name="Lyons J.B."/>
            <person name="Simakov O."/>
            <person name="Putnam N."/>
            <person name="Stites J."/>
            <person name="Kuroki Y."/>
            <person name="Tanaka T."/>
            <person name="Michiue T."/>
            <person name="Watanabe M."/>
            <person name="Bogdanovic O."/>
            <person name="Lister R."/>
            <person name="Georgiou G."/>
            <person name="Paranjpe S.S."/>
            <person name="van Kruijsbergen I."/>
            <person name="Shu S."/>
            <person name="Carlson J."/>
            <person name="Kinoshita T."/>
            <person name="Ohta Y."/>
            <person name="Mawaribuchi S."/>
            <person name="Jenkins J."/>
            <person name="Grimwood J."/>
            <person name="Schmutz J."/>
            <person name="Mitros T."/>
            <person name="Mozaffari S.V."/>
            <person name="Suzuki Y."/>
            <person name="Haramoto Y."/>
            <person name="Yamamoto T.S."/>
            <person name="Takagi C."/>
            <person name="Heald R."/>
            <person name="Miller K."/>
            <person name="Haudenschild C."/>
            <person name="Kitzman J."/>
            <person name="Nakayama T."/>
            <person name="Izutsu Y."/>
            <person name="Robert J."/>
            <person name="Fortriede J."/>
            <person name="Burns K."/>
            <person name="Lotay V."/>
            <person name="Karimi K."/>
            <person name="Yasuoka Y."/>
            <person name="Dichmann D.S."/>
            <person name="Flajnik M.F."/>
            <person name="Houston D.W."/>
            <person name="Shendure J."/>
            <person name="DuPasquier L."/>
            <person name="Vize P.D."/>
            <person name="Zorn A.M."/>
            <person name="Ito M."/>
            <person name="Marcotte E.M."/>
            <person name="Wallingford J.B."/>
            <person name="Ito Y."/>
            <person name="Asashima M."/>
            <person name="Ueno N."/>
            <person name="Matsuda Y."/>
            <person name="Veenstra G.J."/>
            <person name="Fujiyama A."/>
            <person name="Harland R.M."/>
            <person name="Taira M."/>
            <person name="Rokhsar D.S."/>
        </authorList>
    </citation>
    <scope>NUCLEOTIDE SEQUENCE [LARGE SCALE GENOMIC DNA]</scope>
    <source>
        <strain evidence="3">J</strain>
    </source>
</reference>